<keyword evidence="5" id="KW-1185">Reference proteome</keyword>
<protein>
    <submittedName>
        <fullName evidence="4">Siderophore synthetase component</fullName>
    </submittedName>
</protein>
<dbReference type="PANTHER" id="PTHR34384">
    <property type="entry name" value="L-2,3-DIAMINOPROPANOATE--CITRATE LIGASE"/>
    <property type="match status" value="1"/>
</dbReference>
<reference evidence="4 5" key="1">
    <citation type="submission" date="2018-06" db="EMBL/GenBank/DDBJ databases">
        <title>Genomic Encyclopedia of Archaeal and Bacterial Type Strains, Phase II (KMG-II): from individual species to whole genera.</title>
        <authorList>
            <person name="Goeker M."/>
        </authorList>
    </citation>
    <scope>NUCLEOTIDE SEQUENCE [LARGE SCALE GENOMIC DNA]</scope>
    <source>
        <strain evidence="4 5">DSM 29821</strain>
    </source>
</reference>
<comment type="caution">
    <text evidence="4">The sequence shown here is derived from an EMBL/GenBank/DDBJ whole genome shotgun (WGS) entry which is preliminary data.</text>
</comment>
<evidence type="ECO:0000259" key="3">
    <source>
        <dbReference type="Pfam" id="PF06276"/>
    </source>
</evidence>
<dbReference type="InterPro" id="IPR037455">
    <property type="entry name" value="LucA/IucC-like"/>
</dbReference>
<feature type="domain" description="Aerobactin siderophore biosynthesis IucA/IucC N-terminal" evidence="2">
    <location>
        <begin position="152"/>
        <end position="401"/>
    </location>
</feature>
<dbReference type="OrthoDB" id="495728at2"/>
<dbReference type="GO" id="GO:0016881">
    <property type="term" value="F:acid-amino acid ligase activity"/>
    <property type="evidence" value="ECO:0007669"/>
    <property type="project" value="UniProtKB-ARBA"/>
</dbReference>
<evidence type="ECO:0000259" key="2">
    <source>
        <dbReference type="Pfam" id="PF04183"/>
    </source>
</evidence>
<dbReference type="Gene3D" id="1.10.510.40">
    <property type="match status" value="1"/>
</dbReference>
<dbReference type="GO" id="GO:0019290">
    <property type="term" value="P:siderophore biosynthetic process"/>
    <property type="evidence" value="ECO:0007669"/>
    <property type="project" value="InterPro"/>
</dbReference>
<sequence>MNTSKSTMNTPQQLTAHLQSDIWARVNRLHLAKVISEFSHELLLSPEQISNEGNWSAYRLPSPENPAIVYYFNARILQLQHWSLDTASIRKMQDGKEMPLDSILFFQEFQSLLNISTEHLPAYLEEVTNTLYGSAYTMFRPQPSMEDLAQADYQTIEHAMTAGHPCFVANNGRIGFDANDYPQYAPEADQPVHLIWLAGHKSRTAYNAVEELPYNKLMEQELGTATLQDFRQQLQEKGLTPEEYIFIPVHPWQWYNKLAMICAPDLANQHLVCLGYGPDHFSVQQSIRTFYNLSHPDKHYTKTALSILNMGFVRGLTPYYMDSTPAITSWIRKAVGEDPYMVKNGFTLLCEVATVGYRNFYYEPFGKQVAYNKMLAGLWRESPAKVLQPGQRLMTMAALLHIDYQGNALLPALIKLSGLSIREWLTSYLRAYLTPLLHCFYVHDLVFMPHGENLILVLENHVPVKAIMKDITEEIGVFRMNMDIPEKGRRICVTVPEDLKILSILTDVFDCFFRFLSNILVMHCNYEEQDFWQDVAACIHAYQDEHPELSEKFRQYDIFMPEFILSCLNRLQLRNHRQMVDLADPAGSLQLAGMLRNPVAGFRRTASLANTLATNEVSS</sequence>
<proteinExistence type="predicted"/>
<dbReference type="PANTHER" id="PTHR34384:SF6">
    <property type="entry name" value="STAPHYLOFERRIN B SYNTHASE"/>
    <property type="match status" value="1"/>
</dbReference>
<dbReference type="InterPro" id="IPR022770">
    <property type="entry name" value="IucA/IucC-like_C"/>
</dbReference>
<comment type="pathway">
    <text evidence="1">Siderophore biosynthesis.</text>
</comment>
<dbReference type="AlphaFoldDB" id="A0A327VV21"/>
<dbReference type="EMBL" id="QLMA01000006">
    <property type="protein sequence ID" value="RAJ79103.1"/>
    <property type="molecule type" value="Genomic_DNA"/>
</dbReference>
<dbReference type="Proteomes" id="UP000249819">
    <property type="component" value="Unassembled WGS sequence"/>
</dbReference>
<dbReference type="InterPro" id="IPR007310">
    <property type="entry name" value="Aerobactin_biosyn_IucA/IucC_N"/>
</dbReference>
<feature type="domain" description="Aerobactin siderophore biosynthesis IucA/IucC-like C-terminal" evidence="3">
    <location>
        <begin position="423"/>
        <end position="580"/>
    </location>
</feature>
<dbReference type="Gene3D" id="6.10.250.3370">
    <property type="match status" value="1"/>
</dbReference>
<gene>
    <name evidence="4" type="ORF">CLV59_106163</name>
</gene>
<evidence type="ECO:0000313" key="4">
    <source>
        <dbReference type="EMBL" id="RAJ79103.1"/>
    </source>
</evidence>
<dbReference type="Gene3D" id="3.30.310.280">
    <property type="match status" value="1"/>
</dbReference>
<dbReference type="Pfam" id="PF04183">
    <property type="entry name" value="IucA_IucC"/>
    <property type="match status" value="1"/>
</dbReference>
<evidence type="ECO:0000256" key="1">
    <source>
        <dbReference type="ARBA" id="ARBA00004924"/>
    </source>
</evidence>
<dbReference type="Pfam" id="PF06276">
    <property type="entry name" value="FhuF"/>
    <property type="match status" value="1"/>
</dbReference>
<name>A0A327VV21_9BACT</name>
<accession>A0A327VV21</accession>
<evidence type="ECO:0000313" key="5">
    <source>
        <dbReference type="Proteomes" id="UP000249819"/>
    </source>
</evidence>
<organism evidence="4 5">
    <name type="scientific">Chitinophaga dinghuensis</name>
    <dbReference type="NCBI Taxonomy" id="1539050"/>
    <lineage>
        <taxon>Bacteria</taxon>
        <taxon>Pseudomonadati</taxon>
        <taxon>Bacteroidota</taxon>
        <taxon>Chitinophagia</taxon>
        <taxon>Chitinophagales</taxon>
        <taxon>Chitinophagaceae</taxon>
        <taxon>Chitinophaga</taxon>
    </lineage>
</organism>
<dbReference type="RefSeq" id="WP_111593573.1">
    <property type="nucleotide sequence ID" value="NZ_QLMA01000006.1"/>
</dbReference>